<name>A0A0C3QLR7_9AGAM</name>
<feature type="compositionally biased region" description="Low complexity" evidence="8">
    <location>
        <begin position="393"/>
        <end position="408"/>
    </location>
</feature>
<dbReference type="HOGENOM" id="CLU_035050_0_0_1"/>
<feature type="compositionally biased region" description="Low complexity" evidence="8">
    <location>
        <begin position="143"/>
        <end position="154"/>
    </location>
</feature>
<feature type="compositionally biased region" description="Acidic residues" evidence="8">
    <location>
        <begin position="583"/>
        <end position="597"/>
    </location>
</feature>
<evidence type="ECO:0000256" key="5">
    <source>
        <dbReference type="ARBA" id="ARBA00023242"/>
    </source>
</evidence>
<dbReference type="InterPro" id="IPR021110">
    <property type="entry name" value="DNA_rep_checkpnt_protein"/>
</dbReference>
<comment type="function">
    <text evidence="7">Has a role in the initiation of DNA replication. Required at S-phase checkpoint.</text>
</comment>
<dbReference type="OrthoDB" id="8775810at2759"/>
<dbReference type="GO" id="GO:0000727">
    <property type="term" value="P:double-strand break repair via break-induced replication"/>
    <property type="evidence" value="ECO:0007669"/>
    <property type="project" value="TreeGrafter"/>
</dbReference>
<feature type="compositionally biased region" description="Pro residues" evidence="8">
    <location>
        <begin position="414"/>
        <end position="430"/>
    </location>
</feature>
<comment type="subcellular location">
    <subcellularLocation>
        <location evidence="1 7">Nucleus</location>
    </subcellularLocation>
</comment>
<protein>
    <recommendedName>
        <fullName evidence="3 7">DNA replication regulator SLD2</fullName>
    </recommendedName>
</protein>
<reference evidence="10" key="2">
    <citation type="submission" date="2015-01" db="EMBL/GenBank/DDBJ databases">
        <title>Evolutionary Origins and Diversification of the Mycorrhizal Mutualists.</title>
        <authorList>
            <consortium name="DOE Joint Genome Institute"/>
            <consortium name="Mycorrhizal Genomics Consortium"/>
            <person name="Kohler A."/>
            <person name="Kuo A."/>
            <person name="Nagy L.G."/>
            <person name="Floudas D."/>
            <person name="Copeland A."/>
            <person name="Barry K.W."/>
            <person name="Cichocki N."/>
            <person name="Veneault-Fourrey C."/>
            <person name="LaButti K."/>
            <person name="Lindquist E.A."/>
            <person name="Lipzen A."/>
            <person name="Lundell T."/>
            <person name="Morin E."/>
            <person name="Murat C."/>
            <person name="Riley R."/>
            <person name="Ohm R."/>
            <person name="Sun H."/>
            <person name="Tunlid A."/>
            <person name="Henrissat B."/>
            <person name="Grigoriev I.V."/>
            <person name="Hibbett D.S."/>
            <person name="Martin F."/>
        </authorList>
    </citation>
    <scope>NUCLEOTIDE SEQUENCE [LARGE SCALE GENOMIC DNA]</scope>
    <source>
        <strain evidence="10">MUT 4182</strain>
    </source>
</reference>
<feature type="compositionally biased region" description="Low complexity" evidence="8">
    <location>
        <begin position="101"/>
        <end position="115"/>
    </location>
</feature>
<dbReference type="EMBL" id="KN822946">
    <property type="protein sequence ID" value="KIO33750.1"/>
    <property type="molecule type" value="Genomic_DNA"/>
</dbReference>
<feature type="compositionally biased region" description="Polar residues" evidence="8">
    <location>
        <begin position="60"/>
        <end position="72"/>
    </location>
</feature>
<dbReference type="STRING" id="1051891.A0A0C3QLR7"/>
<evidence type="ECO:0000313" key="10">
    <source>
        <dbReference type="Proteomes" id="UP000054248"/>
    </source>
</evidence>
<feature type="compositionally biased region" description="Basic and acidic residues" evidence="8">
    <location>
        <begin position="470"/>
        <end position="479"/>
    </location>
</feature>
<keyword evidence="4 7" id="KW-0235">DNA replication</keyword>
<evidence type="ECO:0000256" key="8">
    <source>
        <dbReference type="SAM" id="MobiDB-lite"/>
    </source>
</evidence>
<feature type="compositionally biased region" description="Acidic residues" evidence="8">
    <location>
        <begin position="458"/>
        <end position="469"/>
    </location>
</feature>
<feature type="compositionally biased region" description="Polar residues" evidence="8">
    <location>
        <begin position="83"/>
        <end position="93"/>
    </location>
</feature>
<dbReference type="PANTHER" id="PTHR28124:SF1">
    <property type="entry name" value="DNA REPLICATION REGULATOR SLD2"/>
    <property type="match status" value="1"/>
</dbReference>
<feature type="compositionally biased region" description="Basic and acidic residues" evidence="8">
    <location>
        <begin position="26"/>
        <end position="36"/>
    </location>
</feature>
<feature type="compositionally biased region" description="Basic and acidic residues" evidence="8">
    <location>
        <begin position="48"/>
        <end position="59"/>
    </location>
</feature>
<dbReference type="GO" id="GO:0006270">
    <property type="term" value="P:DNA replication initiation"/>
    <property type="evidence" value="ECO:0007669"/>
    <property type="project" value="UniProtKB-UniRule"/>
</dbReference>
<dbReference type="CDD" id="cd22289">
    <property type="entry name" value="RecQL4_SLD2_NTD"/>
    <property type="match status" value="1"/>
</dbReference>
<accession>A0A0C3QLR7</accession>
<feature type="compositionally biased region" description="Polar residues" evidence="8">
    <location>
        <begin position="484"/>
        <end position="493"/>
    </location>
</feature>
<comment type="similarity">
    <text evidence="2 7">Belongs to the SLD2 family.</text>
</comment>
<evidence type="ECO:0000256" key="1">
    <source>
        <dbReference type="ARBA" id="ARBA00004123"/>
    </source>
</evidence>
<keyword evidence="5 7" id="KW-0539">Nucleus</keyword>
<dbReference type="GO" id="GO:0031261">
    <property type="term" value="C:DNA replication preinitiation complex"/>
    <property type="evidence" value="ECO:0007669"/>
    <property type="project" value="TreeGrafter"/>
</dbReference>
<proteinExistence type="inferred from homology"/>
<feature type="compositionally biased region" description="Basic and acidic residues" evidence="8">
    <location>
        <begin position="443"/>
        <end position="457"/>
    </location>
</feature>
<feature type="region of interest" description="Disordered" evidence="8">
    <location>
        <begin position="202"/>
        <end position="538"/>
    </location>
</feature>
<sequence length="606" mass="66518">MSTGQTNLKALKNDLKAWKNSFIEEHGREPTKDDVKSNPQIAAKHKLWKELEKVSKQRETSSTQPVTSDSPTTPLPVRRSKPKQSNSNAQPQPSIFKHAKATVTDDATLAAAASANPFSPTKRRPASQVRKPLLSQVDDPFVASPSSSSATAAEPPNPFAPSTSSPSKKSRHANLFATPAKSRPRVSETAIAPSLAEMLMSAGEVRSNTRGEMRHGTSPKKLRQLASVARDTPRTKARKRMRGEEVEQTPGDKRRRITKPPSPIPQENDEDVDDDDEIMDLSPVKPPPRKSGKGKAFQPVFEDDLMPSKPKPVKAPQGLFFSGSSLLPAKGSTKSPSLRIEPQSRRSTSVSAATESLSTTPDPPSDTPAEGSGIEPSFTKRKGKRSLAETEDSASSRSSPPPESTITSLRDEPPLPPGMANPFGLRPPSPLLEQASQTKGKGKWGERKKGRMDKAVMEDDEEGAEDDSTEDVKEVDLRARTGFRRTTSENQKSQVERPGVSFEEDPMDRFWLAASQRPRDESPPPTAEETLQVDLPDEMKRVLHIESPSKRRTEETIVHGLFKGELAPEKLKKQEVWGAGELDSPEDEEENDWDSEPEGWKGVVEM</sequence>
<evidence type="ECO:0000256" key="6">
    <source>
        <dbReference type="ARBA" id="ARBA00023306"/>
    </source>
</evidence>
<evidence type="ECO:0000256" key="3">
    <source>
        <dbReference type="ARBA" id="ARBA00018363"/>
    </source>
</evidence>
<organism evidence="9 10">
    <name type="scientific">Tulasnella calospora MUT 4182</name>
    <dbReference type="NCBI Taxonomy" id="1051891"/>
    <lineage>
        <taxon>Eukaryota</taxon>
        <taxon>Fungi</taxon>
        <taxon>Dikarya</taxon>
        <taxon>Basidiomycota</taxon>
        <taxon>Agaricomycotina</taxon>
        <taxon>Agaricomycetes</taxon>
        <taxon>Cantharellales</taxon>
        <taxon>Tulasnellaceae</taxon>
        <taxon>Tulasnella</taxon>
    </lineage>
</organism>
<dbReference type="GO" id="GO:0003697">
    <property type="term" value="F:single-stranded DNA binding"/>
    <property type="evidence" value="ECO:0007669"/>
    <property type="project" value="TreeGrafter"/>
</dbReference>
<dbReference type="Gene3D" id="1.10.10.1460">
    <property type="match status" value="1"/>
</dbReference>
<dbReference type="AlphaFoldDB" id="A0A0C3QLR7"/>
<feature type="region of interest" description="Disordered" evidence="8">
    <location>
        <begin position="569"/>
        <end position="606"/>
    </location>
</feature>
<gene>
    <name evidence="9" type="ORF">M407DRAFT_17361</name>
</gene>
<dbReference type="GO" id="GO:1902977">
    <property type="term" value="P:mitotic DNA replication preinitiation complex assembly"/>
    <property type="evidence" value="ECO:0007669"/>
    <property type="project" value="TreeGrafter"/>
</dbReference>
<dbReference type="GO" id="GO:0003688">
    <property type="term" value="F:DNA replication origin binding"/>
    <property type="evidence" value="ECO:0007669"/>
    <property type="project" value="TreeGrafter"/>
</dbReference>
<dbReference type="PANTHER" id="PTHR28124">
    <property type="entry name" value="DNA REPLICATION REGULATOR SLD2"/>
    <property type="match status" value="1"/>
</dbReference>
<keyword evidence="10" id="KW-1185">Reference proteome</keyword>
<reference evidence="9 10" key="1">
    <citation type="submission" date="2014-04" db="EMBL/GenBank/DDBJ databases">
        <authorList>
            <consortium name="DOE Joint Genome Institute"/>
            <person name="Kuo A."/>
            <person name="Girlanda M."/>
            <person name="Perotto S."/>
            <person name="Kohler A."/>
            <person name="Nagy L.G."/>
            <person name="Floudas D."/>
            <person name="Copeland A."/>
            <person name="Barry K.W."/>
            <person name="Cichocki N."/>
            <person name="Veneault-Fourrey C."/>
            <person name="LaButti K."/>
            <person name="Lindquist E.A."/>
            <person name="Lipzen A."/>
            <person name="Lundell T."/>
            <person name="Morin E."/>
            <person name="Murat C."/>
            <person name="Sun H."/>
            <person name="Tunlid A."/>
            <person name="Henrissat B."/>
            <person name="Grigoriev I.V."/>
            <person name="Hibbett D.S."/>
            <person name="Martin F."/>
            <person name="Nordberg H.P."/>
            <person name="Cantor M.N."/>
            <person name="Hua S.X."/>
        </authorList>
    </citation>
    <scope>NUCLEOTIDE SEQUENCE [LARGE SCALE GENOMIC DNA]</scope>
    <source>
        <strain evidence="9 10">MUT 4182</strain>
    </source>
</reference>
<evidence type="ECO:0000256" key="4">
    <source>
        <dbReference type="ARBA" id="ARBA00022705"/>
    </source>
</evidence>
<dbReference type="InterPro" id="IPR040203">
    <property type="entry name" value="Sld2"/>
</dbReference>
<evidence type="ECO:0000256" key="7">
    <source>
        <dbReference type="RuleBase" id="RU367067"/>
    </source>
</evidence>
<keyword evidence="6 7" id="KW-0131">Cell cycle</keyword>
<evidence type="ECO:0000256" key="2">
    <source>
        <dbReference type="ARBA" id="ARBA00007276"/>
    </source>
</evidence>
<dbReference type="Pfam" id="PF11719">
    <property type="entry name" value="Drc1-Sld2"/>
    <property type="match status" value="1"/>
</dbReference>
<feature type="compositionally biased region" description="Acidic residues" evidence="8">
    <location>
        <begin position="267"/>
        <end position="279"/>
    </location>
</feature>
<dbReference type="Proteomes" id="UP000054248">
    <property type="component" value="Unassembled WGS sequence"/>
</dbReference>
<evidence type="ECO:0000313" key="9">
    <source>
        <dbReference type="EMBL" id="KIO33750.1"/>
    </source>
</evidence>
<feature type="compositionally biased region" description="Polar residues" evidence="8">
    <location>
        <begin position="345"/>
        <end position="357"/>
    </location>
</feature>
<feature type="region of interest" description="Disordered" evidence="8">
    <location>
        <begin position="26"/>
        <end position="188"/>
    </location>
</feature>